<dbReference type="EMBL" id="CAJVRL010000077">
    <property type="protein sequence ID" value="CAG8957226.1"/>
    <property type="molecule type" value="Genomic_DNA"/>
</dbReference>
<comment type="caution">
    <text evidence="7">The sequence shown here is derived from an EMBL/GenBank/DDBJ whole genome shotgun (WGS) entry which is preliminary data.</text>
</comment>
<dbReference type="GO" id="GO:0070096">
    <property type="term" value="P:mitochondrial outer membrane translocase complex assembly"/>
    <property type="evidence" value="ECO:0007669"/>
    <property type="project" value="UniProtKB-UniRule"/>
</dbReference>
<sequence>MLEFMEYVQQAFYDTTHWDRENSYSQLTATARDLLEFQTPRGFGLSLSALSSPNFATSYAIGSVGLVDGSLSYLYTSRPLHASSQSGNVELKSVIQGYRQIQELRRRDEAWMWEEWHNGRRIDKRDSLFYGRLYLPQSTLEALYLSRLSPTQQVRLSAVSNSQMKNGATILALHQYDVGKYSAETLYSTDGGLIGLRGLYNFGPDPRKDIREREPPRTEDRFYGRFSAGAEMYYGSLNKSGGVSFGGRFATLPAHSGTPLTATLTLNPLMGNISTTYAVKAGKNLALCSKFDFNVYSYESDLMLGCELWRMKARSQRVRERSMAAKLEWRLDPFEEKATPEPEQVLGVLKARVDQNWKIGLLWEGRVKEILFTLGSSIDMKRRDQPFRAIGLELQYSS</sequence>
<dbReference type="InterPro" id="IPR023614">
    <property type="entry name" value="Porin_dom_sf"/>
</dbReference>
<dbReference type="Gene3D" id="2.40.160.10">
    <property type="entry name" value="Porin"/>
    <property type="match status" value="1"/>
</dbReference>
<evidence type="ECO:0000313" key="7">
    <source>
        <dbReference type="EMBL" id="CAG8957226.1"/>
    </source>
</evidence>
<dbReference type="Proteomes" id="UP000696280">
    <property type="component" value="Unassembled WGS sequence"/>
</dbReference>
<comment type="subunit">
    <text evidence="6">Component of the ER-mitochondria encounter structure (ERMES) or MDM complex, composed of MMM1, MDM10, MDM12 and MDM34. Associates with the mitochondrial outer membrane sorting assembly machinery SAM(core) complex.</text>
</comment>
<evidence type="ECO:0000313" key="8">
    <source>
        <dbReference type="Proteomes" id="UP000696280"/>
    </source>
</evidence>
<proteinExistence type="inferred from homology"/>
<dbReference type="GO" id="GO:0001401">
    <property type="term" value="C:SAM complex"/>
    <property type="evidence" value="ECO:0007669"/>
    <property type="project" value="TreeGrafter"/>
</dbReference>
<accession>A0A9N9L246</accession>
<dbReference type="PANTHER" id="PTHR28035:SF1">
    <property type="entry name" value="MITOCHONDRIAL DISTRIBUTION AND MORPHOLOGY PROTEIN 10"/>
    <property type="match status" value="1"/>
</dbReference>
<keyword evidence="5 6" id="KW-0472">Membrane</keyword>
<keyword evidence="2 6" id="KW-0812">Transmembrane</keyword>
<evidence type="ECO:0000256" key="2">
    <source>
        <dbReference type="ARBA" id="ARBA00022692"/>
    </source>
</evidence>
<dbReference type="GO" id="GO:0051654">
    <property type="term" value="P:establishment of mitochondrion localization"/>
    <property type="evidence" value="ECO:0007669"/>
    <property type="project" value="TreeGrafter"/>
</dbReference>
<dbReference type="InterPro" id="IPR027539">
    <property type="entry name" value="Mdm10"/>
</dbReference>
<dbReference type="Pfam" id="PF12519">
    <property type="entry name" value="MDM10"/>
    <property type="match status" value="2"/>
</dbReference>
<dbReference type="GO" id="GO:1990456">
    <property type="term" value="P:mitochondrion-endoplasmic reticulum membrane tethering"/>
    <property type="evidence" value="ECO:0007669"/>
    <property type="project" value="UniProtKB-UniRule"/>
</dbReference>
<keyword evidence="3 6" id="KW-1000">Mitochondrion outer membrane</keyword>
<reference evidence="7" key="1">
    <citation type="submission" date="2021-07" db="EMBL/GenBank/DDBJ databases">
        <authorList>
            <person name="Durling M."/>
        </authorList>
    </citation>
    <scope>NUCLEOTIDE SEQUENCE</scope>
</reference>
<keyword evidence="1 6" id="KW-1134">Transmembrane beta strand</keyword>
<protein>
    <recommendedName>
        <fullName evidence="6">Mitochondrial distribution and morphology protein 10</fullName>
    </recommendedName>
    <alternativeName>
        <fullName evidence="6">Mitochondrial inheritance component MDM10</fullName>
    </alternativeName>
</protein>
<keyword evidence="8" id="KW-1185">Reference proteome</keyword>
<comment type="subcellular location">
    <subcellularLocation>
        <location evidence="6">Mitochondrion outer membrane</location>
        <topology evidence="6">Multi-pass membrane protein</topology>
    </subcellularLocation>
    <text evidence="6">The ERMES/MDM complex localizes to a few discrete foci (around 10 per single cell), that represent mitochondria-endoplasmic reticulum junctions. These foci are often found next to mtDNA nucleoids.</text>
</comment>
<dbReference type="GO" id="GO:0045040">
    <property type="term" value="P:protein insertion into mitochondrial outer membrane"/>
    <property type="evidence" value="ECO:0007669"/>
    <property type="project" value="UniProtKB-UniRule"/>
</dbReference>
<evidence type="ECO:0000256" key="4">
    <source>
        <dbReference type="ARBA" id="ARBA00023128"/>
    </source>
</evidence>
<name>A0A9N9L246_9HELO</name>
<keyword evidence="4 6" id="KW-0496">Mitochondrion</keyword>
<dbReference type="OrthoDB" id="2103793at2759"/>
<evidence type="ECO:0000256" key="6">
    <source>
        <dbReference type="HAMAP-Rule" id="MF_03102"/>
    </source>
</evidence>
<gene>
    <name evidence="6" type="primary">MDM10</name>
    <name evidence="7" type="ORF">HYFRA_00009428</name>
</gene>
<evidence type="ECO:0000256" key="5">
    <source>
        <dbReference type="ARBA" id="ARBA00023136"/>
    </source>
</evidence>
<comment type="domain">
    <text evidence="6">Lacks alpha-helical transmembrane segments, suggesting that it resides in the membrane via beta-sheet conformations similar to those predicted for other outer membrane proteins and porin.</text>
</comment>
<comment type="function">
    <text evidence="6">Component of the ERMES/MDM complex, which serves as a molecular tether to connect the endoplasmic reticulum and mitochondria. Components of this complex are involved in the control of mitochondrial shape and protein biogenesis and may function in phospholipid exchange. MDM10 is involved in the late assembly steps of the general translocase of the mitochondrial outer membrane (TOM complex). Functions in the TOM40-specific route of the assembly of outer membrane beta-barrel proteins, including the association of TOM40 with the receptor TOM22 and small TOM proteins. Can associate with the SAM(core) complex as well as the MDM12-MMM1 complex, both involved in late steps of the major beta-barrel assembly pathway, that is responsible for biogenesis of all outer membrane beta-barrel proteins. May act as a switch that shuttles between both complexes and channels precursor proteins into the TOM40-specific pathway. Plays a role in mitochondrial morphology and in the inheritance of mitochondria.</text>
</comment>
<comment type="similarity">
    <text evidence="6">Belongs to the MDM10 family.</text>
</comment>
<evidence type="ECO:0000256" key="3">
    <source>
        <dbReference type="ARBA" id="ARBA00022787"/>
    </source>
</evidence>
<dbReference type="GO" id="GO:0015914">
    <property type="term" value="P:phospholipid transport"/>
    <property type="evidence" value="ECO:0007669"/>
    <property type="project" value="TreeGrafter"/>
</dbReference>
<evidence type="ECO:0000256" key="1">
    <source>
        <dbReference type="ARBA" id="ARBA00022452"/>
    </source>
</evidence>
<dbReference type="FunFam" id="2.40.160.10:FF:000031">
    <property type="entry name" value="Mitochondrial distribution and morphology protein 10"/>
    <property type="match status" value="1"/>
</dbReference>
<dbReference type="GO" id="GO:0032865">
    <property type="term" value="C:ERMES complex"/>
    <property type="evidence" value="ECO:0007669"/>
    <property type="project" value="UniProtKB-UniRule"/>
</dbReference>
<dbReference type="HAMAP" id="MF_03102">
    <property type="entry name" value="Mdm10"/>
    <property type="match status" value="1"/>
</dbReference>
<dbReference type="PANTHER" id="PTHR28035">
    <property type="entry name" value="MITOCHONDRIAL DISTRIBUTION AND MORPHOLOGY PROTEIN 10"/>
    <property type="match status" value="1"/>
</dbReference>
<organism evidence="7 8">
    <name type="scientific">Hymenoscyphus fraxineus</name>
    <dbReference type="NCBI Taxonomy" id="746836"/>
    <lineage>
        <taxon>Eukaryota</taxon>
        <taxon>Fungi</taxon>
        <taxon>Dikarya</taxon>
        <taxon>Ascomycota</taxon>
        <taxon>Pezizomycotina</taxon>
        <taxon>Leotiomycetes</taxon>
        <taxon>Helotiales</taxon>
        <taxon>Helotiaceae</taxon>
        <taxon>Hymenoscyphus</taxon>
    </lineage>
</organism>
<dbReference type="AlphaFoldDB" id="A0A9N9L246"/>